<evidence type="ECO:0000313" key="1">
    <source>
        <dbReference type="EMBL" id="WSC00659.1"/>
    </source>
</evidence>
<name>A0ACD4ZQI9_9ACTN</name>
<proteinExistence type="predicted"/>
<gene>
    <name evidence="1" type="ORF">OG835_29080</name>
</gene>
<keyword evidence="1" id="KW-0547">Nucleotide-binding</keyword>
<sequence length="148" mass="16098">MVMEGRPDISHPNSPYYGSVVLRWSRHPSCVGLARLELRKALAGWGLSALEDSAVLILSELLTNAARHARVSPGREIETRYVPRPDGLRIEVHDASSEQPRPRVPAPDAPDGRGLILVEALADVWGVSERHGPGKMVWAHLSLPPGAP</sequence>
<protein>
    <submittedName>
        <fullName evidence="1">ATP-binding protein</fullName>
    </submittedName>
</protein>
<accession>A0ACD4ZQI9</accession>
<dbReference type="EMBL" id="CP109109">
    <property type="protein sequence ID" value="WSC00659.1"/>
    <property type="molecule type" value="Genomic_DNA"/>
</dbReference>
<keyword evidence="2" id="KW-1185">Reference proteome</keyword>
<evidence type="ECO:0000313" key="2">
    <source>
        <dbReference type="Proteomes" id="UP001348369"/>
    </source>
</evidence>
<dbReference type="Proteomes" id="UP001348369">
    <property type="component" value="Chromosome"/>
</dbReference>
<keyword evidence="1" id="KW-0067">ATP-binding</keyword>
<reference evidence="1" key="1">
    <citation type="submission" date="2022-10" db="EMBL/GenBank/DDBJ databases">
        <title>The complete genomes of actinobacterial strains from the NBC collection.</title>
        <authorList>
            <person name="Joergensen T.S."/>
            <person name="Alvarez Arevalo M."/>
            <person name="Sterndorff E.B."/>
            <person name="Faurdal D."/>
            <person name="Vuksanovic O."/>
            <person name="Mourched A.-S."/>
            <person name="Charusanti P."/>
            <person name="Shaw S."/>
            <person name="Blin K."/>
            <person name="Weber T."/>
        </authorList>
    </citation>
    <scope>NUCLEOTIDE SEQUENCE</scope>
    <source>
        <strain evidence="1">NBC 01771</strain>
    </source>
</reference>
<organism evidence="1 2">
    <name type="scientific">Streptomyces scopuliridis</name>
    <dbReference type="NCBI Taxonomy" id="452529"/>
    <lineage>
        <taxon>Bacteria</taxon>
        <taxon>Bacillati</taxon>
        <taxon>Actinomycetota</taxon>
        <taxon>Actinomycetes</taxon>
        <taxon>Kitasatosporales</taxon>
        <taxon>Streptomycetaceae</taxon>
        <taxon>Streptomyces</taxon>
    </lineage>
</organism>